<reference evidence="3 4" key="1">
    <citation type="submission" date="2019-08" db="EMBL/GenBank/DDBJ databases">
        <title>Bradymonadales sp. TMQ2.</title>
        <authorList>
            <person name="Liang Q."/>
        </authorList>
    </citation>
    <scope>NUCLEOTIDE SEQUENCE [LARGE SCALE GENOMIC DNA]</scope>
    <source>
        <strain evidence="3 4">TMQ2</strain>
    </source>
</reference>
<proteinExistence type="predicted"/>
<feature type="signal peptide" evidence="2">
    <location>
        <begin position="1"/>
        <end position="25"/>
    </location>
</feature>
<gene>
    <name evidence="3" type="ORF">FRC96_17260</name>
</gene>
<feature type="chain" id="PRO_5022879312" evidence="2">
    <location>
        <begin position="26"/>
        <end position="288"/>
    </location>
</feature>
<keyword evidence="2" id="KW-0732">Signal</keyword>
<comment type="caution">
    <text evidence="3">The sequence shown here is derived from an EMBL/GenBank/DDBJ whole genome shotgun (WGS) entry which is preliminary data.</text>
</comment>
<protein>
    <submittedName>
        <fullName evidence="3">Uncharacterized protein</fullName>
    </submittedName>
</protein>
<dbReference type="Proteomes" id="UP000321046">
    <property type="component" value="Unassembled WGS sequence"/>
</dbReference>
<dbReference type="RefSeq" id="WP_146976283.1">
    <property type="nucleotide sequence ID" value="NZ_VOSL01000126.1"/>
</dbReference>
<name>A0A5C6X7G3_9DELT</name>
<evidence type="ECO:0000313" key="4">
    <source>
        <dbReference type="Proteomes" id="UP000321046"/>
    </source>
</evidence>
<sequence length="288" mass="30645">MNSPTWMLRLLTLGLAAGLSLTACGGDDPEDDTPDSGQIDADAGDSGEPDEDTGEPEEDAGDDTGEPGGDDDAIADFEWAETMMYVRAYPDRAVANGNEEVDPAQVPVEFTAELVARPTETDEDQELPITTATVRIGLGEEGASSNEDFTWIDLTHQGGGVYTAETTGTAAVYRASFEGSILTTRLYTDESEPYGRIIAPVDGQTYPATADIPVDFEPIGGTVFAVLSLNDTEIERSSRAADQEEFAIPSSELSAGTHEVNLLRFHLSGTETGGIVREIERSVSIVVE</sequence>
<evidence type="ECO:0000256" key="1">
    <source>
        <dbReference type="SAM" id="MobiDB-lite"/>
    </source>
</evidence>
<feature type="compositionally biased region" description="Acidic residues" evidence="1">
    <location>
        <begin position="42"/>
        <end position="73"/>
    </location>
</feature>
<evidence type="ECO:0000313" key="3">
    <source>
        <dbReference type="EMBL" id="TXD32525.1"/>
    </source>
</evidence>
<feature type="region of interest" description="Disordered" evidence="1">
    <location>
        <begin position="22"/>
        <end position="73"/>
    </location>
</feature>
<accession>A0A5C6X7G3</accession>
<dbReference type="EMBL" id="VOSL01000126">
    <property type="protein sequence ID" value="TXD32525.1"/>
    <property type="molecule type" value="Genomic_DNA"/>
</dbReference>
<organism evidence="3 4">
    <name type="scientific">Lujinxingia vulgaris</name>
    <dbReference type="NCBI Taxonomy" id="2600176"/>
    <lineage>
        <taxon>Bacteria</taxon>
        <taxon>Deltaproteobacteria</taxon>
        <taxon>Bradymonadales</taxon>
        <taxon>Lujinxingiaceae</taxon>
        <taxon>Lujinxingia</taxon>
    </lineage>
</organism>
<dbReference type="AlphaFoldDB" id="A0A5C6X7G3"/>
<dbReference type="OrthoDB" id="5505352at2"/>
<evidence type="ECO:0000256" key="2">
    <source>
        <dbReference type="SAM" id="SignalP"/>
    </source>
</evidence>